<name>A0A5N1JBE0_9BACT</name>
<organism evidence="3 4">
    <name type="scientific">Larkinella humicola</name>
    <dbReference type="NCBI Taxonomy" id="2607654"/>
    <lineage>
        <taxon>Bacteria</taxon>
        <taxon>Pseudomonadati</taxon>
        <taxon>Bacteroidota</taxon>
        <taxon>Cytophagia</taxon>
        <taxon>Cytophagales</taxon>
        <taxon>Spirosomataceae</taxon>
        <taxon>Larkinella</taxon>
    </lineage>
</organism>
<dbReference type="AlphaFoldDB" id="A0A5N1JBE0"/>
<dbReference type="GO" id="GO:0003677">
    <property type="term" value="F:DNA binding"/>
    <property type="evidence" value="ECO:0007669"/>
    <property type="project" value="InterPro"/>
</dbReference>
<keyword evidence="4" id="KW-1185">Reference proteome</keyword>
<proteinExistence type="predicted"/>
<dbReference type="SUPFAM" id="SSF47413">
    <property type="entry name" value="lambda repressor-like DNA-binding domains"/>
    <property type="match status" value="1"/>
</dbReference>
<dbReference type="Gene3D" id="1.20.5.340">
    <property type="match status" value="1"/>
</dbReference>
<feature type="coiled-coil region" evidence="1">
    <location>
        <begin position="83"/>
        <end position="156"/>
    </location>
</feature>
<sequence length="173" mass="19859">MNKIYENIKAIRTAKGLTQDDISKKLGMKQSNYARVEKGLTQITIERLDQLAEVFEMSATAILSYEGGTQPTSEDVEYYIAHSRKLEKQVESLKKRVTELEEEGVEDWGRKNNELKGQKAKIKDLTEKIKEKDSLLKSKEKDIEKLDRHIQTLEKVIDTLRFSIEVANVKGSN</sequence>
<dbReference type="InterPro" id="IPR010982">
    <property type="entry name" value="Lambda_DNA-bd_dom_sf"/>
</dbReference>
<dbReference type="SMART" id="SM00530">
    <property type="entry name" value="HTH_XRE"/>
    <property type="match status" value="1"/>
</dbReference>
<reference evidence="3 4" key="1">
    <citation type="submission" date="2019-09" db="EMBL/GenBank/DDBJ databases">
        <title>Genome Sequence of Larkinella sp MA1.</title>
        <authorList>
            <person name="Srinivasan S."/>
        </authorList>
    </citation>
    <scope>NUCLEOTIDE SEQUENCE [LARGE SCALE GENOMIC DNA]</scope>
    <source>
        <strain evidence="3 4">MA1</strain>
    </source>
</reference>
<keyword evidence="1" id="KW-0175">Coiled coil</keyword>
<dbReference type="RefSeq" id="WP_150879065.1">
    <property type="nucleotide sequence ID" value="NZ_VTWS01000005.1"/>
</dbReference>
<dbReference type="Proteomes" id="UP000326344">
    <property type="component" value="Unassembled WGS sequence"/>
</dbReference>
<comment type="caution">
    <text evidence="3">The sequence shown here is derived from an EMBL/GenBank/DDBJ whole genome shotgun (WGS) entry which is preliminary data.</text>
</comment>
<dbReference type="InterPro" id="IPR001387">
    <property type="entry name" value="Cro/C1-type_HTH"/>
</dbReference>
<feature type="domain" description="HTH cro/C1-type" evidence="2">
    <location>
        <begin position="8"/>
        <end position="62"/>
    </location>
</feature>
<dbReference type="Gene3D" id="1.10.260.40">
    <property type="entry name" value="lambda repressor-like DNA-binding domains"/>
    <property type="match status" value="1"/>
</dbReference>
<dbReference type="CDD" id="cd00093">
    <property type="entry name" value="HTH_XRE"/>
    <property type="match status" value="1"/>
</dbReference>
<dbReference type="PROSITE" id="PS50943">
    <property type="entry name" value="HTH_CROC1"/>
    <property type="match status" value="1"/>
</dbReference>
<evidence type="ECO:0000256" key="1">
    <source>
        <dbReference type="SAM" id="Coils"/>
    </source>
</evidence>
<protein>
    <submittedName>
        <fullName evidence="3">Helix-turn-helix domain-containing protein</fullName>
    </submittedName>
</protein>
<evidence type="ECO:0000313" key="3">
    <source>
        <dbReference type="EMBL" id="KAA9349725.1"/>
    </source>
</evidence>
<evidence type="ECO:0000259" key="2">
    <source>
        <dbReference type="PROSITE" id="PS50943"/>
    </source>
</evidence>
<evidence type="ECO:0000313" key="4">
    <source>
        <dbReference type="Proteomes" id="UP000326344"/>
    </source>
</evidence>
<accession>A0A5N1JBE0</accession>
<gene>
    <name evidence="3" type="ORF">F0P93_19940</name>
</gene>
<dbReference type="EMBL" id="VTWS01000005">
    <property type="protein sequence ID" value="KAA9349725.1"/>
    <property type="molecule type" value="Genomic_DNA"/>
</dbReference>
<dbReference type="Pfam" id="PF01381">
    <property type="entry name" value="HTH_3"/>
    <property type="match status" value="1"/>
</dbReference>